<evidence type="ECO:0000256" key="1">
    <source>
        <dbReference type="SAM" id="MobiDB-lite"/>
    </source>
</evidence>
<comment type="caution">
    <text evidence="3">The sequence shown here is derived from an EMBL/GenBank/DDBJ whole genome shotgun (WGS) entry which is preliminary data.</text>
</comment>
<keyword evidence="4" id="KW-1185">Reference proteome</keyword>
<feature type="compositionally biased region" description="Basic and acidic residues" evidence="1">
    <location>
        <begin position="310"/>
        <end position="322"/>
    </location>
</feature>
<dbReference type="OrthoDB" id="10617792at2759"/>
<reference evidence="3 4" key="1">
    <citation type="submission" date="2015-12" db="EMBL/GenBank/DDBJ databases">
        <title>The genome of Folsomia candida.</title>
        <authorList>
            <person name="Faddeeva A."/>
            <person name="Derks M.F."/>
            <person name="Anvar Y."/>
            <person name="Smit S."/>
            <person name="Van Straalen N."/>
            <person name="Roelofs D."/>
        </authorList>
    </citation>
    <scope>NUCLEOTIDE SEQUENCE [LARGE SCALE GENOMIC DNA]</scope>
    <source>
        <strain evidence="3 4">VU population</strain>
        <tissue evidence="3">Whole body</tissue>
    </source>
</reference>
<protein>
    <submittedName>
        <fullName evidence="3">Uncharacterized protein</fullName>
    </submittedName>
</protein>
<evidence type="ECO:0000256" key="2">
    <source>
        <dbReference type="SAM" id="SignalP"/>
    </source>
</evidence>
<evidence type="ECO:0000313" key="4">
    <source>
        <dbReference type="Proteomes" id="UP000198287"/>
    </source>
</evidence>
<dbReference type="AlphaFoldDB" id="A0A226EF15"/>
<sequence length="614" mass="69764">MNIQTFILFIIVVVFCSSLDVAYSLNGLKSADLDDDPDSENFEKYNKEDERDAHIVTHSIKRLIVRPDYDKYPYIVKIKTGSNDEIDRDNNEIQIQYVSPKAFPKDKQHQEQGDGGPIAEEVMLKTSYIDLSKDTIVIPMGERGLGYPTKSMYVVLRKSSNKSVHYMNLAYIRHKLKQYTVEWSILDASLFGRSRIDQEFCRGGTCDIYHHLIGSCLISSHKCGQPLHGPPALINKYTWQTGSARIGRGVESDENNNMRSVTLNLGPGGSSTELRLSLAPQRHHNQDVHDGGGGEGWGHKKRKAEDAEEDGKKGDEEEERHIPNSIDLLMLKREEPSASSSSSSTNGNEAETEAHFENVLVGTRSIKSAMLDCNNCEKMGEFFNDYEEEPEFSRLVGETASTLRNDVDADIATEIENELFLKDNPQIPYVGFGHCNLSDLTENPANYSKEIEDIGKFFLTSMRLHCDQNSENRVRSMFTSRFKLLEIQEDFSVGMAHASPVLQYKILTVDEFRTLMTGAFMAKYIRLYREEYLRWKTGHLEFNVALIKVASDQGSSQREIWINDLYRFMALKEFILYGMGPQSKSGTPIEPSFHSFVTENEKRIKRLVQAYGVL</sequence>
<dbReference type="Proteomes" id="UP000198287">
    <property type="component" value="Unassembled WGS sequence"/>
</dbReference>
<keyword evidence="2" id="KW-0732">Signal</keyword>
<accession>A0A226EF15</accession>
<proteinExistence type="predicted"/>
<dbReference type="EMBL" id="LNIX01000004">
    <property type="protein sequence ID" value="OXA55970.1"/>
    <property type="molecule type" value="Genomic_DNA"/>
</dbReference>
<gene>
    <name evidence="3" type="ORF">Fcan01_09225</name>
</gene>
<feature type="region of interest" description="Disordered" evidence="1">
    <location>
        <begin position="248"/>
        <end position="353"/>
    </location>
</feature>
<feature type="signal peptide" evidence="2">
    <location>
        <begin position="1"/>
        <end position="24"/>
    </location>
</feature>
<evidence type="ECO:0000313" key="3">
    <source>
        <dbReference type="EMBL" id="OXA55970.1"/>
    </source>
</evidence>
<name>A0A226EF15_FOLCA</name>
<organism evidence="3 4">
    <name type="scientific">Folsomia candida</name>
    <name type="common">Springtail</name>
    <dbReference type="NCBI Taxonomy" id="158441"/>
    <lineage>
        <taxon>Eukaryota</taxon>
        <taxon>Metazoa</taxon>
        <taxon>Ecdysozoa</taxon>
        <taxon>Arthropoda</taxon>
        <taxon>Hexapoda</taxon>
        <taxon>Collembola</taxon>
        <taxon>Entomobryomorpha</taxon>
        <taxon>Isotomoidea</taxon>
        <taxon>Isotomidae</taxon>
        <taxon>Proisotominae</taxon>
        <taxon>Folsomia</taxon>
    </lineage>
</organism>
<feature type="chain" id="PRO_5013302423" evidence="2">
    <location>
        <begin position="25"/>
        <end position="614"/>
    </location>
</feature>